<dbReference type="RefSeq" id="WP_200270632.1">
    <property type="nucleotide sequence ID" value="NZ_JAENHN010000043.1"/>
</dbReference>
<keyword evidence="2" id="KW-1185">Reference proteome</keyword>
<reference evidence="2" key="1">
    <citation type="submission" date="2021-01" db="EMBL/GenBank/DDBJ databases">
        <title>Genome public.</title>
        <authorList>
            <person name="Liu C."/>
            <person name="Sun Q."/>
        </authorList>
    </citation>
    <scope>NUCLEOTIDE SEQUENCE [LARGE SCALE GENOMIC DNA]</scope>
    <source>
        <strain evidence="2">YIM B02505</strain>
    </source>
</reference>
<gene>
    <name evidence="1" type="ORF">JHL18_15010</name>
</gene>
<evidence type="ECO:0000313" key="1">
    <source>
        <dbReference type="EMBL" id="MBK1811929.1"/>
    </source>
</evidence>
<dbReference type="EMBL" id="JAENHN010000043">
    <property type="protein sequence ID" value="MBK1811929.1"/>
    <property type="molecule type" value="Genomic_DNA"/>
</dbReference>
<sequence>MKEKTIFKPSEVEGKTRLKLDEVIDIAKKSIANMEVKYELITEKVLYDTVSHITKEPVWYVDIIAILHKERFPDAFEILAISDITGKAIYIMNDHGVAHNI</sequence>
<comment type="caution">
    <text evidence="1">The sequence shown here is derived from an EMBL/GenBank/DDBJ whole genome shotgun (WGS) entry which is preliminary data.</text>
</comment>
<organism evidence="1 2">
    <name type="scientific">Clostridium yunnanense</name>
    <dbReference type="NCBI Taxonomy" id="2800325"/>
    <lineage>
        <taxon>Bacteria</taxon>
        <taxon>Bacillati</taxon>
        <taxon>Bacillota</taxon>
        <taxon>Clostridia</taxon>
        <taxon>Eubacteriales</taxon>
        <taxon>Clostridiaceae</taxon>
        <taxon>Clostridium</taxon>
    </lineage>
</organism>
<evidence type="ECO:0000313" key="2">
    <source>
        <dbReference type="Proteomes" id="UP000596739"/>
    </source>
</evidence>
<dbReference type="Proteomes" id="UP000596739">
    <property type="component" value="Unassembled WGS sequence"/>
</dbReference>
<protein>
    <submittedName>
        <fullName evidence="1">Uncharacterized protein</fullName>
    </submittedName>
</protein>
<accession>A0ABS1ERA9</accession>
<proteinExistence type="predicted"/>
<name>A0ABS1ERA9_9CLOT</name>